<dbReference type="FunFam" id="1.20.1280.50:FF:000037">
    <property type="entry name" value="F-box protein SKIP19"/>
    <property type="match status" value="1"/>
</dbReference>
<gene>
    <name evidence="3" type="ORF">EJB05_52423</name>
</gene>
<feature type="region of interest" description="Disordered" evidence="1">
    <location>
        <begin position="1"/>
        <end position="21"/>
    </location>
</feature>
<dbReference type="InterPro" id="IPR036047">
    <property type="entry name" value="F-box-like_dom_sf"/>
</dbReference>
<evidence type="ECO:0000313" key="3">
    <source>
        <dbReference type="EMBL" id="TVU02057.1"/>
    </source>
</evidence>
<dbReference type="AlphaFoldDB" id="A0A5J9ST07"/>
<organism evidence="3 4">
    <name type="scientific">Eragrostis curvula</name>
    <name type="common">weeping love grass</name>
    <dbReference type="NCBI Taxonomy" id="38414"/>
    <lineage>
        <taxon>Eukaryota</taxon>
        <taxon>Viridiplantae</taxon>
        <taxon>Streptophyta</taxon>
        <taxon>Embryophyta</taxon>
        <taxon>Tracheophyta</taxon>
        <taxon>Spermatophyta</taxon>
        <taxon>Magnoliopsida</taxon>
        <taxon>Liliopsida</taxon>
        <taxon>Poales</taxon>
        <taxon>Poaceae</taxon>
        <taxon>PACMAD clade</taxon>
        <taxon>Chloridoideae</taxon>
        <taxon>Eragrostideae</taxon>
        <taxon>Eragrostidinae</taxon>
        <taxon>Eragrostis</taxon>
    </lineage>
</organism>
<dbReference type="Gramene" id="TVU02057">
    <property type="protein sequence ID" value="TVU02057"/>
    <property type="gene ID" value="EJB05_52423"/>
</dbReference>
<dbReference type="SUPFAM" id="SSF52047">
    <property type="entry name" value="RNI-like"/>
    <property type="match status" value="1"/>
</dbReference>
<dbReference type="PANTHER" id="PTHR38926">
    <property type="entry name" value="F-BOX DOMAIN CONTAINING PROTEIN, EXPRESSED"/>
    <property type="match status" value="1"/>
</dbReference>
<dbReference type="EMBL" id="RWGY01000361">
    <property type="protein sequence ID" value="TVU02057.1"/>
    <property type="molecule type" value="Genomic_DNA"/>
</dbReference>
<evidence type="ECO:0000256" key="1">
    <source>
        <dbReference type="SAM" id="MobiDB-lite"/>
    </source>
</evidence>
<dbReference type="Gene3D" id="1.20.1280.50">
    <property type="match status" value="1"/>
</dbReference>
<feature type="domain" description="F-box" evidence="2">
    <location>
        <begin position="24"/>
        <end position="72"/>
    </location>
</feature>
<name>A0A5J9ST07_9POAL</name>
<reference evidence="3 4" key="1">
    <citation type="journal article" date="2019" name="Sci. Rep.">
        <title>A high-quality genome of Eragrostis curvula grass provides insights into Poaceae evolution and supports new strategies to enhance forage quality.</title>
        <authorList>
            <person name="Carballo J."/>
            <person name="Santos B.A.C.M."/>
            <person name="Zappacosta D."/>
            <person name="Garbus I."/>
            <person name="Selva J.P."/>
            <person name="Gallo C.A."/>
            <person name="Diaz A."/>
            <person name="Albertini E."/>
            <person name="Caccamo M."/>
            <person name="Echenique V."/>
        </authorList>
    </citation>
    <scope>NUCLEOTIDE SEQUENCE [LARGE SCALE GENOMIC DNA]</scope>
    <source>
        <strain evidence="4">cv. Victoria</strain>
        <tissue evidence="3">Leaf</tissue>
    </source>
</reference>
<evidence type="ECO:0000259" key="2">
    <source>
        <dbReference type="PROSITE" id="PS50181"/>
    </source>
</evidence>
<keyword evidence="4" id="KW-1185">Reference proteome</keyword>
<dbReference type="Proteomes" id="UP000324897">
    <property type="component" value="Unassembled WGS sequence"/>
</dbReference>
<feature type="non-terminal residue" evidence="3">
    <location>
        <position position="1"/>
    </location>
</feature>
<proteinExistence type="predicted"/>
<evidence type="ECO:0000313" key="4">
    <source>
        <dbReference type="Proteomes" id="UP000324897"/>
    </source>
</evidence>
<dbReference type="InterPro" id="IPR001810">
    <property type="entry name" value="F-box_dom"/>
</dbReference>
<dbReference type="Pfam" id="PF12937">
    <property type="entry name" value="F-box-like"/>
    <property type="match status" value="1"/>
</dbReference>
<dbReference type="PROSITE" id="PS50181">
    <property type="entry name" value="FBOX"/>
    <property type="match status" value="1"/>
</dbReference>
<dbReference type="Gene3D" id="3.80.10.10">
    <property type="entry name" value="Ribonuclease Inhibitor"/>
    <property type="match status" value="1"/>
</dbReference>
<protein>
    <recommendedName>
        <fullName evidence="2">F-box domain-containing protein</fullName>
    </recommendedName>
</protein>
<dbReference type="OrthoDB" id="3181259at2759"/>
<comment type="caution">
    <text evidence="3">The sequence shown here is derived from an EMBL/GenBank/DDBJ whole genome shotgun (WGS) entry which is preliminary data.</text>
</comment>
<sequence length="284" mass="32141">MLSSAWPRRKRAKPTTSLPDPAAPRDWAALPYRILLDVFLKLGPREVMLGAEFACTAWRRVAVEEPALWRRVGWEDPMDFDRYRCFHVSVRMAMAWVAVARAAGQCEAFKGDLEEEDLPHLVERAPSLRRLYLDYFSDGDSVEELVVALKKLPLLEDLQLSLSFFALHMDGEHNVLQCICQVCPGLKTLVVMYASYTDPEYDAEGYPKEPIDGGITVMPNLRSLELYDCDLSVKGLNDILDNCPLLESLVIYGYFNNGEMDKDLMGKLARLKNLSLPTVVAPMH</sequence>
<dbReference type="PANTHER" id="PTHR38926:SF74">
    <property type="entry name" value="OS08G0193600 PROTEIN"/>
    <property type="match status" value="1"/>
</dbReference>
<dbReference type="InterPro" id="IPR032675">
    <property type="entry name" value="LRR_dom_sf"/>
</dbReference>
<dbReference type="SUPFAM" id="SSF81383">
    <property type="entry name" value="F-box domain"/>
    <property type="match status" value="1"/>
</dbReference>
<accession>A0A5J9ST07</accession>